<accession>A0A8J8KAD9</accession>
<name>A0A8J8KAD9_9BACI</name>
<evidence type="ECO:0000313" key="3">
    <source>
        <dbReference type="Proteomes" id="UP000625804"/>
    </source>
</evidence>
<proteinExistence type="predicted"/>
<organism evidence="2 3">
    <name type="scientific">Calidifontibacillus erzurumensis</name>
    <dbReference type="NCBI Taxonomy" id="2741433"/>
    <lineage>
        <taxon>Bacteria</taxon>
        <taxon>Bacillati</taxon>
        <taxon>Bacillota</taxon>
        <taxon>Bacilli</taxon>
        <taxon>Bacillales</taxon>
        <taxon>Bacillaceae</taxon>
        <taxon>Calidifontibacillus/Schinkia group</taxon>
        <taxon>Calidifontibacillus</taxon>
    </lineage>
</organism>
<evidence type="ECO:0000313" key="2">
    <source>
        <dbReference type="EMBL" id="NSL50542.1"/>
    </source>
</evidence>
<comment type="caution">
    <text evidence="2">The sequence shown here is derived from an EMBL/GenBank/DDBJ whole genome shotgun (WGS) entry which is preliminary data.</text>
</comment>
<dbReference type="EMBL" id="JABTTE010000002">
    <property type="protein sequence ID" value="NSL50542.1"/>
    <property type="molecule type" value="Genomic_DNA"/>
</dbReference>
<dbReference type="Pfam" id="PF23451">
    <property type="entry name" value="Zn_ribbon_PaaD"/>
    <property type="match status" value="1"/>
</dbReference>
<feature type="domain" description="PaaD zinc beta ribbon" evidence="1">
    <location>
        <begin position="5"/>
        <end position="45"/>
    </location>
</feature>
<sequence>MRKKNDKPFCAFCNSENVELIAPFGTAQLVRQFHCKDCQSVFEYLRWRTEDTFEHVENSKQYIRNA</sequence>
<protein>
    <recommendedName>
        <fullName evidence="1">PaaD zinc beta ribbon domain-containing protein</fullName>
    </recommendedName>
</protein>
<gene>
    <name evidence="2" type="ORF">HR057_02050</name>
</gene>
<evidence type="ECO:0000259" key="1">
    <source>
        <dbReference type="Pfam" id="PF23451"/>
    </source>
</evidence>
<dbReference type="Proteomes" id="UP000625804">
    <property type="component" value="Unassembled WGS sequence"/>
</dbReference>
<dbReference type="AlphaFoldDB" id="A0A8J8KAD9"/>
<reference evidence="2" key="1">
    <citation type="submission" date="2020-06" db="EMBL/GenBank/DDBJ databases">
        <title>A novel thermopfilic bacterium from Erzurum, Turkey.</title>
        <authorList>
            <person name="Adiguzel A."/>
            <person name="Ay H."/>
            <person name="Baltaci M.O."/>
        </authorList>
    </citation>
    <scope>NUCLEOTIDE SEQUENCE</scope>
    <source>
        <strain evidence="2">P2</strain>
    </source>
</reference>
<dbReference type="InterPro" id="IPR056572">
    <property type="entry name" value="Zn_ribbon_PaaD"/>
</dbReference>
<keyword evidence="3" id="KW-1185">Reference proteome</keyword>
<dbReference type="RefSeq" id="WP_173729746.1">
    <property type="nucleotide sequence ID" value="NZ_JABTTE010000002.1"/>
</dbReference>